<evidence type="ECO:0000256" key="8">
    <source>
        <dbReference type="ARBA" id="ARBA00022989"/>
    </source>
</evidence>
<dbReference type="PROSITE" id="PS50109">
    <property type="entry name" value="HIS_KIN"/>
    <property type="match status" value="1"/>
</dbReference>
<evidence type="ECO:0000313" key="14">
    <source>
        <dbReference type="Proteomes" id="UP000226079"/>
    </source>
</evidence>
<dbReference type="InterPro" id="IPR050428">
    <property type="entry name" value="TCS_sensor_his_kinase"/>
</dbReference>
<comment type="catalytic activity">
    <reaction evidence="1">
        <text>ATP + protein L-histidine = ADP + protein N-phospho-L-histidine.</text>
        <dbReference type="EC" id="2.7.13.3"/>
    </reaction>
</comment>
<dbReference type="InterPro" id="IPR005467">
    <property type="entry name" value="His_kinase_dom"/>
</dbReference>
<dbReference type="AlphaFoldDB" id="A0A2A9CUX9"/>
<dbReference type="EC" id="2.7.13.3" evidence="3"/>
<evidence type="ECO:0000256" key="6">
    <source>
        <dbReference type="ARBA" id="ARBA00022692"/>
    </source>
</evidence>
<dbReference type="SMART" id="SM00388">
    <property type="entry name" value="HisKA"/>
    <property type="match status" value="1"/>
</dbReference>
<dbReference type="OrthoDB" id="9813151at2"/>
<dbReference type="InterPro" id="IPR003661">
    <property type="entry name" value="HisK_dim/P_dom"/>
</dbReference>
<keyword evidence="10" id="KW-0472">Membrane</keyword>
<reference evidence="13 14" key="1">
    <citation type="submission" date="2017-10" db="EMBL/GenBank/DDBJ databases">
        <title>Sequencing the genomes of 1000 actinobacteria strains.</title>
        <authorList>
            <person name="Klenk H.-P."/>
        </authorList>
    </citation>
    <scope>NUCLEOTIDE SEQUENCE [LARGE SCALE GENOMIC DNA]</scope>
    <source>
        <strain evidence="13 14">DSM 15597</strain>
    </source>
</reference>
<evidence type="ECO:0000259" key="12">
    <source>
        <dbReference type="PROSITE" id="PS50885"/>
    </source>
</evidence>
<dbReference type="CDD" id="cd00082">
    <property type="entry name" value="HisKA"/>
    <property type="match status" value="1"/>
</dbReference>
<keyword evidence="6 10" id="KW-0812">Transmembrane</keyword>
<evidence type="ECO:0000259" key="11">
    <source>
        <dbReference type="PROSITE" id="PS50109"/>
    </source>
</evidence>
<dbReference type="GO" id="GO:0000155">
    <property type="term" value="F:phosphorelay sensor kinase activity"/>
    <property type="evidence" value="ECO:0007669"/>
    <property type="project" value="InterPro"/>
</dbReference>
<evidence type="ECO:0000256" key="1">
    <source>
        <dbReference type="ARBA" id="ARBA00000085"/>
    </source>
</evidence>
<evidence type="ECO:0000256" key="3">
    <source>
        <dbReference type="ARBA" id="ARBA00012438"/>
    </source>
</evidence>
<evidence type="ECO:0000256" key="2">
    <source>
        <dbReference type="ARBA" id="ARBA00004236"/>
    </source>
</evidence>
<name>A0A2A9CUX9_9ACTN</name>
<sequence>MSPAKIPWWRSLGSRIALAVVAVTLAVLLPVGAYVDYQAAVDARERLRADTLNRLDTASALFRSFGQLRYSATTDPALVPTELRRVAVGQRETYFDGDTMWAVERLSAEQILAVNTGAATLQQQRAQLERSLGVAGLAAAVLGGSLGWLAGSRLSRRARRGAAAALRIAAMEPGVTATQPGRDEVAALTRSVDQLADALNGRIDRERAFTAYAAHELRTPVTALVSAAELLGEDEASRLVRGQAGRLRVLVADLLEISRIDSDEPAQLTPTDAAEAVRASLAGTGISGLVRLVVASSGPVLVEQRRLDRVLANVIANAHRHGRPPVVLTVDRAQITVEDHGAGFPDWLLSGGPRRFGADGPTRGHGLGLAIAQAQATAMGGGLSFSNPIGDDGSVSGARVTVTLAEPATAPSRDGVVPVRPSAT</sequence>
<organism evidence="13 14">
    <name type="scientific">Propionicimonas paludicola</name>
    <dbReference type="NCBI Taxonomy" id="185243"/>
    <lineage>
        <taxon>Bacteria</taxon>
        <taxon>Bacillati</taxon>
        <taxon>Actinomycetota</taxon>
        <taxon>Actinomycetes</taxon>
        <taxon>Propionibacteriales</taxon>
        <taxon>Nocardioidaceae</taxon>
        <taxon>Propionicimonas</taxon>
    </lineage>
</organism>
<dbReference type="Pfam" id="PF00512">
    <property type="entry name" value="HisKA"/>
    <property type="match status" value="1"/>
</dbReference>
<dbReference type="EMBL" id="PDJC01000001">
    <property type="protein sequence ID" value="PFG17452.1"/>
    <property type="molecule type" value="Genomic_DNA"/>
</dbReference>
<proteinExistence type="predicted"/>
<dbReference type="RefSeq" id="WP_098460879.1">
    <property type="nucleotide sequence ID" value="NZ_PDJC01000001.1"/>
</dbReference>
<evidence type="ECO:0000313" key="13">
    <source>
        <dbReference type="EMBL" id="PFG17452.1"/>
    </source>
</evidence>
<keyword evidence="7 13" id="KW-0418">Kinase</keyword>
<dbReference type="Pfam" id="PF02518">
    <property type="entry name" value="HATPase_c"/>
    <property type="match status" value="1"/>
</dbReference>
<dbReference type="InterPro" id="IPR036890">
    <property type="entry name" value="HATPase_C_sf"/>
</dbReference>
<keyword evidence="8 10" id="KW-1133">Transmembrane helix</keyword>
<keyword evidence="9" id="KW-0902">Two-component regulatory system</keyword>
<dbReference type="InterPro" id="IPR036097">
    <property type="entry name" value="HisK_dim/P_sf"/>
</dbReference>
<keyword evidence="14" id="KW-1185">Reference proteome</keyword>
<dbReference type="SMART" id="SM00304">
    <property type="entry name" value="HAMP"/>
    <property type="match status" value="1"/>
</dbReference>
<dbReference type="GO" id="GO:0005886">
    <property type="term" value="C:plasma membrane"/>
    <property type="evidence" value="ECO:0007669"/>
    <property type="project" value="UniProtKB-SubCell"/>
</dbReference>
<dbReference type="Gene3D" id="1.10.287.130">
    <property type="match status" value="1"/>
</dbReference>
<comment type="caution">
    <text evidence="13">The sequence shown here is derived from an EMBL/GenBank/DDBJ whole genome shotgun (WGS) entry which is preliminary data.</text>
</comment>
<feature type="transmembrane region" description="Helical" evidence="10">
    <location>
        <begin position="132"/>
        <end position="150"/>
    </location>
</feature>
<evidence type="ECO:0000256" key="5">
    <source>
        <dbReference type="ARBA" id="ARBA00022679"/>
    </source>
</evidence>
<evidence type="ECO:0000256" key="7">
    <source>
        <dbReference type="ARBA" id="ARBA00022777"/>
    </source>
</evidence>
<dbReference type="SMART" id="SM00387">
    <property type="entry name" value="HATPase_c"/>
    <property type="match status" value="1"/>
</dbReference>
<gene>
    <name evidence="13" type="ORF">ATK74_2023</name>
</gene>
<feature type="domain" description="HAMP" evidence="12">
    <location>
        <begin position="152"/>
        <end position="204"/>
    </location>
</feature>
<accession>A0A2A9CUX9</accession>
<evidence type="ECO:0000256" key="4">
    <source>
        <dbReference type="ARBA" id="ARBA00022553"/>
    </source>
</evidence>
<comment type="subcellular location">
    <subcellularLocation>
        <location evidence="2">Cell membrane</location>
    </subcellularLocation>
</comment>
<dbReference type="Proteomes" id="UP000226079">
    <property type="component" value="Unassembled WGS sequence"/>
</dbReference>
<evidence type="ECO:0000256" key="9">
    <source>
        <dbReference type="ARBA" id="ARBA00023012"/>
    </source>
</evidence>
<keyword evidence="4" id="KW-0597">Phosphoprotein</keyword>
<dbReference type="PANTHER" id="PTHR45436">
    <property type="entry name" value="SENSOR HISTIDINE KINASE YKOH"/>
    <property type="match status" value="1"/>
</dbReference>
<dbReference type="SUPFAM" id="SSF55874">
    <property type="entry name" value="ATPase domain of HSP90 chaperone/DNA topoisomerase II/histidine kinase"/>
    <property type="match status" value="1"/>
</dbReference>
<dbReference type="Gene3D" id="3.30.565.10">
    <property type="entry name" value="Histidine kinase-like ATPase, C-terminal domain"/>
    <property type="match status" value="1"/>
</dbReference>
<dbReference type="PANTHER" id="PTHR45436:SF5">
    <property type="entry name" value="SENSOR HISTIDINE KINASE TRCS"/>
    <property type="match status" value="1"/>
</dbReference>
<dbReference type="Gene3D" id="6.10.340.10">
    <property type="match status" value="1"/>
</dbReference>
<feature type="domain" description="Histidine kinase" evidence="11">
    <location>
        <begin position="212"/>
        <end position="408"/>
    </location>
</feature>
<dbReference type="SUPFAM" id="SSF47384">
    <property type="entry name" value="Homodimeric domain of signal transducing histidine kinase"/>
    <property type="match status" value="1"/>
</dbReference>
<dbReference type="InterPro" id="IPR003660">
    <property type="entry name" value="HAMP_dom"/>
</dbReference>
<keyword evidence="5" id="KW-0808">Transferase</keyword>
<evidence type="ECO:0000256" key="10">
    <source>
        <dbReference type="SAM" id="Phobius"/>
    </source>
</evidence>
<dbReference type="PROSITE" id="PS50885">
    <property type="entry name" value="HAMP"/>
    <property type="match status" value="1"/>
</dbReference>
<protein>
    <recommendedName>
        <fullName evidence="3">histidine kinase</fullName>
        <ecNumber evidence="3">2.7.13.3</ecNumber>
    </recommendedName>
</protein>
<dbReference type="InterPro" id="IPR003594">
    <property type="entry name" value="HATPase_dom"/>
</dbReference>